<dbReference type="AlphaFoldDB" id="A0A975GML4"/>
<dbReference type="Proteomes" id="UP000663722">
    <property type="component" value="Chromosome"/>
</dbReference>
<organism evidence="1 2">
    <name type="scientific">Desulfonema magnum</name>
    <dbReference type="NCBI Taxonomy" id="45655"/>
    <lineage>
        <taxon>Bacteria</taxon>
        <taxon>Pseudomonadati</taxon>
        <taxon>Thermodesulfobacteriota</taxon>
        <taxon>Desulfobacteria</taxon>
        <taxon>Desulfobacterales</taxon>
        <taxon>Desulfococcaceae</taxon>
        <taxon>Desulfonema</taxon>
    </lineage>
</organism>
<evidence type="ECO:0000313" key="2">
    <source>
        <dbReference type="Proteomes" id="UP000663722"/>
    </source>
</evidence>
<evidence type="ECO:0000313" key="1">
    <source>
        <dbReference type="EMBL" id="QTA86819.1"/>
    </source>
</evidence>
<dbReference type="KEGG" id="dmm:dnm_028430"/>
<gene>
    <name evidence="1" type="ORF">dnm_028430</name>
</gene>
<name>A0A975GML4_9BACT</name>
<proteinExistence type="predicted"/>
<keyword evidence="2" id="KW-1185">Reference proteome</keyword>
<accession>A0A975GML4</accession>
<sequence>MKQIINAHEKAGFFAPGHENILIITDLGEGRSSPVRAAYL</sequence>
<protein>
    <submittedName>
        <fullName evidence="1">Uncharacterized protein</fullName>
    </submittedName>
</protein>
<reference evidence="1" key="1">
    <citation type="journal article" date="2021" name="Microb. Physiol.">
        <title>Proteogenomic Insights into the Physiology of Marine, Sulfate-Reducing, Filamentous Desulfonema limicola and Desulfonema magnum.</title>
        <authorList>
            <person name="Schnaars V."/>
            <person name="Wohlbrand L."/>
            <person name="Scheve S."/>
            <person name="Hinrichs C."/>
            <person name="Reinhardt R."/>
            <person name="Rabus R."/>
        </authorList>
    </citation>
    <scope>NUCLEOTIDE SEQUENCE</scope>
    <source>
        <strain evidence="1">4be13</strain>
    </source>
</reference>
<dbReference type="EMBL" id="CP061800">
    <property type="protein sequence ID" value="QTA86819.1"/>
    <property type="molecule type" value="Genomic_DNA"/>
</dbReference>